<comment type="similarity">
    <text evidence="1">Belongs to the peptidase S10 family.</text>
</comment>
<proteinExistence type="inferred from homology"/>
<evidence type="ECO:0000256" key="1">
    <source>
        <dbReference type="ARBA" id="ARBA00009431"/>
    </source>
</evidence>
<dbReference type="GO" id="GO:0004185">
    <property type="term" value="F:serine-type carboxypeptidase activity"/>
    <property type="evidence" value="ECO:0007669"/>
    <property type="project" value="InterPro"/>
</dbReference>
<dbReference type="Proteomes" id="UP000467840">
    <property type="component" value="Chromosome 10"/>
</dbReference>
<keyword evidence="3" id="KW-1185">Reference proteome</keyword>
<dbReference type="EMBL" id="JAAGAX010000003">
    <property type="protein sequence ID" value="KAF2320835.1"/>
    <property type="molecule type" value="Genomic_DNA"/>
</dbReference>
<name>A0A6A6N7L7_HEVBR</name>
<dbReference type="InterPro" id="IPR029058">
    <property type="entry name" value="AB_hydrolase_fold"/>
</dbReference>
<protein>
    <submittedName>
        <fullName evidence="2">Uncharacterized protein</fullName>
    </submittedName>
</protein>
<gene>
    <name evidence="2" type="ORF">GH714_031170</name>
</gene>
<dbReference type="SUPFAM" id="SSF53474">
    <property type="entry name" value="alpha/beta-Hydrolases"/>
    <property type="match status" value="1"/>
</dbReference>
<accession>A0A6A6N7L7</accession>
<dbReference type="Pfam" id="PF00450">
    <property type="entry name" value="Peptidase_S10"/>
    <property type="match status" value="1"/>
</dbReference>
<dbReference type="Gene3D" id="3.40.50.1820">
    <property type="entry name" value="alpha/beta hydrolase"/>
    <property type="match status" value="2"/>
</dbReference>
<dbReference type="InterPro" id="IPR001563">
    <property type="entry name" value="Peptidase_S10"/>
</dbReference>
<sequence length="463" mass="52118">MASQVPKLLTSTSFTACGAPKWLSYCWRLLLLLVLLPHVAFSGQIVKYLPGFDGELPFKLETGYVSVGDSELFYYFIESQVVARTSTIFASSAIYGGDSYSGVTVPLITQKVVEANEAMVYPYLNLKGYLLGSPTTDQLLNANAKIIFAHRMALISDQLYEKLKTSCNDSYVDVDPSNTACVAALGTYEMCIKDLYTNDILEPSCVFASHRENSETVRRSAKENPKNFILSPPRIPELWCRNFNYVLAYVWSNNLEVQDALHVRKGAVSTWQRCNQTLSYTKDVQSVIDVHRYLSNKGLEVLVQNGDRDMVVPFVATQTWIKSLNLTISDEWRPWFVDGQVAGLKFKKHAETAQNKVLPLSCQRHIYGRIPPPPSGRTSPMPVADRRTKLPLLKLNGCPSPRNLLVAQASRAPTQKSTENYRPNQSNLVPEHHFARSRRDPSRTYLKLTIWPLKVPLPQPPVQ</sequence>
<evidence type="ECO:0000313" key="3">
    <source>
        <dbReference type="Proteomes" id="UP000467840"/>
    </source>
</evidence>
<dbReference type="GO" id="GO:0016747">
    <property type="term" value="F:acyltransferase activity, transferring groups other than amino-acyl groups"/>
    <property type="evidence" value="ECO:0007669"/>
    <property type="project" value="TreeGrafter"/>
</dbReference>
<organism evidence="2 3">
    <name type="scientific">Hevea brasiliensis</name>
    <name type="common">Para rubber tree</name>
    <name type="synonym">Siphonia brasiliensis</name>
    <dbReference type="NCBI Taxonomy" id="3981"/>
    <lineage>
        <taxon>Eukaryota</taxon>
        <taxon>Viridiplantae</taxon>
        <taxon>Streptophyta</taxon>
        <taxon>Embryophyta</taxon>
        <taxon>Tracheophyta</taxon>
        <taxon>Spermatophyta</taxon>
        <taxon>Magnoliopsida</taxon>
        <taxon>eudicotyledons</taxon>
        <taxon>Gunneridae</taxon>
        <taxon>Pentapetalae</taxon>
        <taxon>rosids</taxon>
        <taxon>fabids</taxon>
        <taxon>Malpighiales</taxon>
        <taxon>Euphorbiaceae</taxon>
        <taxon>Crotonoideae</taxon>
        <taxon>Micrandreae</taxon>
        <taxon>Hevea</taxon>
    </lineage>
</organism>
<dbReference type="AlphaFoldDB" id="A0A6A6N7L7"/>
<dbReference type="GO" id="GO:0006508">
    <property type="term" value="P:proteolysis"/>
    <property type="evidence" value="ECO:0007669"/>
    <property type="project" value="InterPro"/>
</dbReference>
<dbReference type="GO" id="GO:0019748">
    <property type="term" value="P:secondary metabolic process"/>
    <property type="evidence" value="ECO:0007669"/>
    <property type="project" value="TreeGrafter"/>
</dbReference>
<evidence type="ECO:0000313" key="2">
    <source>
        <dbReference type="EMBL" id="KAF2320835.1"/>
    </source>
</evidence>
<dbReference type="PANTHER" id="PTHR11802">
    <property type="entry name" value="SERINE PROTEASE FAMILY S10 SERINE CARBOXYPEPTIDASE"/>
    <property type="match status" value="1"/>
</dbReference>
<dbReference type="PANTHER" id="PTHR11802:SF377">
    <property type="entry name" value="SERINE CARBOXYPEPTIDASE-LIKE 18"/>
    <property type="match status" value="1"/>
</dbReference>
<comment type="caution">
    <text evidence="2">The sequence shown here is derived from an EMBL/GenBank/DDBJ whole genome shotgun (WGS) entry which is preliminary data.</text>
</comment>
<reference evidence="2 3" key="1">
    <citation type="journal article" date="2020" name="Mol. Plant">
        <title>The Chromosome-Based Rubber Tree Genome Provides New Insights into Spurge Genome Evolution and Rubber Biosynthesis.</title>
        <authorList>
            <person name="Liu J."/>
            <person name="Shi C."/>
            <person name="Shi C.C."/>
            <person name="Li W."/>
            <person name="Zhang Q.J."/>
            <person name="Zhang Y."/>
            <person name="Li K."/>
            <person name="Lu H.F."/>
            <person name="Shi C."/>
            <person name="Zhu S.T."/>
            <person name="Xiao Z.Y."/>
            <person name="Nan H."/>
            <person name="Yue Y."/>
            <person name="Zhu X.G."/>
            <person name="Wu Y."/>
            <person name="Hong X.N."/>
            <person name="Fan G.Y."/>
            <person name="Tong Y."/>
            <person name="Zhang D."/>
            <person name="Mao C.L."/>
            <person name="Liu Y.L."/>
            <person name="Hao S.J."/>
            <person name="Liu W.Q."/>
            <person name="Lv M.Q."/>
            <person name="Zhang H.B."/>
            <person name="Liu Y."/>
            <person name="Hu-Tang G.R."/>
            <person name="Wang J.P."/>
            <person name="Wang J.H."/>
            <person name="Sun Y.H."/>
            <person name="Ni S.B."/>
            <person name="Chen W.B."/>
            <person name="Zhang X.C."/>
            <person name="Jiao Y.N."/>
            <person name="Eichler E.E."/>
            <person name="Li G.H."/>
            <person name="Liu X."/>
            <person name="Gao L.Z."/>
        </authorList>
    </citation>
    <scope>NUCLEOTIDE SEQUENCE [LARGE SCALE GENOMIC DNA]</scope>
    <source>
        <strain evidence="3">cv. GT1</strain>
        <tissue evidence="2">Leaf</tissue>
    </source>
</reference>